<dbReference type="EMBL" id="JARBJD010000025">
    <property type="protein sequence ID" value="KAK2960076.1"/>
    <property type="molecule type" value="Genomic_DNA"/>
</dbReference>
<comment type="caution">
    <text evidence="1">The sequence shown here is derived from an EMBL/GenBank/DDBJ whole genome shotgun (WGS) entry which is preliminary data.</text>
</comment>
<sequence length="200" mass="22870">MCGSYELLFPLTPLRLPPKKTYPKCVIPVPLLARSKMSIAAHNPPGDQSLLLRLPVHFRLFLCQESERQIAQNVEPVAVTEKFAGMMVTPFLFNGTFSVGIIQINDYLFNQFYIAAMFLLVKDFRSLLWNNISHQVPILFTLLNDAVQLDSSLIVSSNHERSWEVKMDFSWLEEIIHLTLDGHQYLESIPLSALYTPFPC</sequence>
<proteinExistence type="predicted"/>
<accession>A0ABQ9Y8J6</accession>
<dbReference type="Proteomes" id="UP001281761">
    <property type="component" value="Unassembled WGS sequence"/>
</dbReference>
<name>A0ABQ9Y8J6_9EUKA</name>
<evidence type="ECO:0000313" key="1">
    <source>
        <dbReference type="EMBL" id="KAK2960076.1"/>
    </source>
</evidence>
<evidence type="ECO:0000313" key="2">
    <source>
        <dbReference type="Proteomes" id="UP001281761"/>
    </source>
</evidence>
<reference evidence="1 2" key="1">
    <citation type="journal article" date="2022" name="bioRxiv">
        <title>Genomics of Preaxostyla Flagellates Illuminates Evolutionary Transitions and the Path Towards Mitochondrial Loss.</title>
        <authorList>
            <person name="Novak L.V.F."/>
            <person name="Treitli S.C."/>
            <person name="Pyrih J."/>
            <person name="Halakuc P."/>
            <person name="Pipaliya S.V."/>
            <person name="Vacek V."/>
            <person name="Brzon O."/>
            <person name="Soukal P."/>
            <person name="Eme L."/>
            <person name="Dacks J.B."/>
            <person name="Karnkowska A."/>
            <person name="Elias M."/>
            <person name="Hampl V."/>
        </authorList>
    </citation>
    <scope>NUCLEOTIDE SEQUENCE [LARGE SCALE GENOMIC DNA]</scope>
    <source>
        <strain evidence="1">NAU3</strain>
        <tissue evidence="1">Gut</tissue>
    </source>
</reference>
<gene>
    <name evidence="1" type="ORF">BLNAU_4959</name>
</gene>
<protein>
    <submittedName>
        <fullName evidence="1">Uncharacterized protein</fullName>
    </submittedName>
</protein>
<keyword evidence="2" id="KW-1185">Reference proteome</keyword>
<organism evidence="1 2">
    <name type="scientific">Blattamonas nauphoetae</name>
    <dbReference type="NCBI Taxonomy" id="2049346"/>
    <lineage>
        <taxon>Eukaryota</taxon>
        <taxon>Metamonada</taxon>
        <taxon>Preaxostyla</taxon>
        <taxon>Oxymonadida</taxon>
        <taxon>Blattamonas</taxon>
    </lineage>
</organism>